<organism evidence="2 3">
    <name type="scientific">Acinetobacter gerneri DSM 14967 = CIP 107464 = MTCC 9824</name>
    <dbReference type="NCBI Taxonomy" id="1120926"/>
    <lineage>
        <taxon>Bacteria</taxon>
        <taxon>Pseudomonadati</taxon>
        <taxon>Pseudomonadota</taxon>
        <taxon>Gammaproteobacteria</taxon>
        <taxon>Moraxellales</taxon>
        <taxon>Moraxellaceae</taxon>
        <taxon>Acinetobacter</taxon>
    </lineage>
</organism>
<proteinExistence type="predicted"/>
<keyword evidence="1" id="KW-0472">Membrane</keyword>
<reference evidence="2 3" key="1">
    <citation type="submission" date="2013-02" db="EMBL/GenBank/DDBJ databases">
        <title>The Genome Sequence of Acinetobacter gerneri CIP 107464.</title>
        <authorList>
            <consortium name="The Broad Institute Genome Sequencing Platform"/>
            <consortium name="The Broad Institute Genome Sequencing Center for Infectious Disease"/>
            <person name="Cerqueira G."/>
            <person name="Feldgarden M."/>
            <person name="Courvalin P."/>
            <person name="Perichon B."/>
            <person name="Grillot-Courvalin C."/>
            <person name="Clermont D."/>
            <person name="Rocha E."/>
            <person name="Yoon E.-J."/>
            <person name="Nemec A."/>
            <person name="Walker B."/>
            <person name="Young S.K."/>
            <person name="Zeng Q."/>
            <person name="Gargeya S."/>
            <person name="Fitzgerald M."/>
            <person name="Haas B."/>
            <person name="Abouelleil A."/>
            <person name="Alvarado L."/>
            <person name="Arachchi H.M."/>
            <person name="Berlin A.M."/>
            <person name="Chapman S.B."/>
            <person name="Dewar J."/>
            <person name="Goldberg J."/>
            <person name="Griggs A."/>
            <person name="Gujja S."/>
            <person name="Hansen M."/>
            <person name="Howarth C."/>
            <person name="Imamovic A."/>
            <person name="Larimer J."/>
            <person name="McCowan C."/>
            <person name="Murphy C."/>
            <person name="Neiman D."/>
            <person name="Pearson M."/>
            <person name="Priest M."/>
            <person name="Roberts A."/>
            <person name="Saif S."/>
            <person name="Shea T."/>
            <person name="Sisk P."/>
            <person name="Sykes S."/>
            <person name="Wortman J."/>
            <person name="Nusbaum C."/>
            <person name="Birren B."/>
        </authorList>
    </citation>
    <scope>NUCLEOTIDE SEQUENCE [LARGE SCALE GENOMIC DNA]</scope>
    <source>
        <strain evidence="2 3">CIP 107464</strain>
    </source>
</reference>
<evidence type="ECO:0000313" key="3">
    <source>
        <dbReference type="Proteomes" id="UP000013117"/>
    </source>
</evidence>
<protein>
    <submittedName>
        <fullName evidence="2">Uncharacterized protein</fullName>
    </submittedName>
</protein>
<feature type="transmembrane region" description="Helical" evidence="1">
    <location>
        <begin position="7"/>
        <end position="27"/>
    </location>
</feature>
<dbReference type="AlphaFoldDB" id="N8Y970"/>
<accession>N8Y970</accession>
<gene>
    <name evidence="2" type="ORF">F960_02339</name>
</gene>
<dbReference type="HOGENOM" id="CLU_206920_0_0_6"/>
<comment type="caution">
    <text evidence="2">The sequence shown here is derived from an EMBL/GenBank/DDBJ whole genome shotgun (WGS) entry which is preliminary data.</text>
</comment>
<feature type="transmembrane region" description="Helical" evidence="1">
    <location>
        <begin position="33"/>
        <end position="54"/>
    </location>
</feature>
<sequence length="63" mass="7246">MLLKFTFKFLSIFISVLILGAIFIKAFFNNAPIEYWILLIPICFGLPIIASVLLTRNEILELE</sequence>
<name>N8Y970_9GAMM</name>
<keyword evidence="3" id="KW-1185">Reference proteome</keyword>
<keyword evidence="1" id="KW-1133">Transmembrane helix</keyword>
<dbReference type="EMBL" id="APPN01000069">
    <property type="protein sequence ID" value="ENV33312.1"/>
    <property type="molecule type" value="Genomic_DNA"/>
</dbReference>
<evidence type="ECO:0000313" key="2">
    <source>
        <dbReference type="EMBL" id="ENV33312.1"/>
    </source>
</evidence>
<evidence type="ECO:0000256" key="1">
    <source>
        <dbReference type="SAM" id="Phobius"/>
    </source>
</evidence>
<dbReference type="Proteomes" id="UP000013117">
    <property type="component" value="Unassembled WGS sequence"/>
</dbReference>
<keyword evidence="1" id="KW-0812">Transmembrane</keyword>